<proteinExistence type="predicted"/>
<organism evidence="2 3">
    <name type="scientific">Armadillidium nasatum</name>
    <dbReference type="NCBI Taxonomy" id="96803"/>
    <lineage>
        <taxon>Eukaryota</taxon>
        <taxon>Metazoa</taxon>
        <taxon>Ecdysozoa</taxon>
        <taxon>Arthropoda</taxon>
        <taxon>Crustacea</taxon>
        <taxon>Multicrustacea</taxon>
        <taxon>Malacostraca</taxon>
        <taxon>Eumalacostraca</taxon>
        <taxon>Peracarida</taxon>
        <taxon>Isopoda</taxon>
        <taxon>Oniscidea</taxon>
        <taxon>Crinocheta</taxon>
        <taxon>Armadillidiidae</taxon>
        <taxon>Armadillidium</taxon>
    </lineage>
</organism>
<dbReference type="EMBL" id="SEYY01021782">
    <property type="protein sequence ID" value="KAB7496084.1"/>
    <property type="molecule type" value="Genomic_DNA"/>
</dbReference>
<sequence length="118" mass="13567">MTSENQHLFLLTEIKSSGRLDIKKILIKYDCYSRNWQHGALNEEVQELEHDVYGYEDISENPLIGGRAMISDKKEKGKKGEKKIESEEDIGRDEKEKLPIGKGKPPINSNQVDYDDET</sequence>
<feature type="non-terminal residue" evidence="2">
    <location>
        <position position="118"/>
    </location>
</feature>
<dbReference type="AlphaFoldDB" id="A0A5N5SPQ1"/>
<accession>A0A5N5SPQ1</accession>
<name>A0A5N5SPQ1_9CRUS</name>
<evidence type="ECO:0000313" key="2">
    <source>
        <dbReference type="EMBL" id="KAB7496084.1"/>
    </source>
</evidence>
<feature type="region of interest" description="Disordered" evidence="1">
    <location>
        <begin position="66"/>
        <end position="118"/>
    </location>
</feature>
<evidence type="ECO:0000313" key="3">
    <source>
        <dbReference type="Proteomes" id="UP000326759"/>
    </source>
</evidence>
<evidence type="ECO:0000256" key="1">
    <source>
        <dbReference type="SAM" id="MobiDB-lite"/>
    </source>
</evidence>
<reference evidence="2 3" key="1">
    <citation type="journal article" date="2019" name="PLoS Biol.">
        <title>Sex chromosomes control vertical transmission of feminizing Wolbachia symbionts in an isopod.</title>
        <authorList>
            <person name="Becking T."/>
            <person name="Chebbi M.A."/>
            <person name="Giraud I."/>
            <person name="Moumen B."/>
            <person name="Laverre T."/>
            <person name="Caubet Y."/>
            <person name="Peccoud J."/>
            <person name="Gilbert C."/>
            <person name="Cordaux R."/>
        </authorList>
    </citation>
    <scope>NUCLEOTIDE SEQUENCE [LARGE SCALE GENOMIC DNA]</scope>
    <source>
        <strain evidence="2">ANa2</strain>
        <tissue evidence="2">Whole body excluding digestive tract and cuticle</tissue>
    </source>
</reference>
<comment type="caution">
    <text evidence="2">The sequence shown here is derived from an EMBL/GenBank/DDBJ whole genome shotgun (WGS) entry which is preliminary data.</text>
</comment>
<dbReference type="Proteomes" id="UP000326759">
    <property type="component" value="Unassembled WGS sequence"/>
</dbReference>
<gene>
    <name evidence="2" type="ORF">Anas_09815</name>
</gene>
<protein>
    <submittedName>
        <fullName evidence="2">Uncharacterized protein</fullName>
    </submittedName>
</protein>
<keyword evidence="3" id="KW-1185">Reference proteome</keyword>